<dbReference type="Gene3D" id="3.50.30.60">
    <property type="entry name" value="LD-carboxypeptidase A C-terminal domain-like"/>
    <property type="match status" value="1"/>
</dbReference>
<protein>
    <submittedName>
        <fullName evidence="10">Carboxypeptidase</fullName>
    </submittedName>
</protein>
<comment type="caution">
    <text evidence="10">The sequence shown here is derived from an EMBL/GenBank/DDBJ whole genome shotgun (WGS) entry which is preliminary data.</text>
</comment>
<dbReference type="OrthoDB" id="9807329at2"/>
<dbReference type="CDD" id="cd07025">
    <property type="entry name" value="Peptidase_S66"/>
    <property type="match status" value="1"/>
</dbReference>
<evidence type="ECO:0000259" key="9">
    <source>
        <dbReference type="Pfam" id="PF17676"/>
    </source>
</evidence>
<keyword evidence="5" id="KW-0720">Serine protease</keyword>
<feature type="compositionally biased region" description="Basic and acidic residues" evidence="7">
    <location>
        <begin position="317"/>
        <end position="335"/>
    </location>
</feature>
<dbReference type="EMBL" id="BSRX01000012">
    <property type="protein sequence ID" value="GLW54430.1"/>
    <property type="molecule type" value="Genomic_DNA"/>
</dbReference>
<organism evidence="10 11">
    <name type="scientific">Kitasatospora phosalacinea</name>
    <dbReference type="NCBI Taxonomy" id="2065"/>
    <lineage>
        <taxon>Bacteria</taxon>
        <taxon>Bacillati</taxon>
        <taxon>Actinomycetota</taxon>
        <taxon>Actinomycetes</taxon>
        <taxon>Kitasatosporales</taxon>
        <taxon>Streptomycetaceae</taxon>
        <taxon>Kitasatospora</taxon>
    </lineage>
</organism>
<dbReference type="SUPFAM" id="SSF141986">
    <property type="entry name" value="LD-carboxypeptidase A C-terminal domain-like"/>
    <property type="match status" value="1"/>
</dbReference>
<dbReference type="Pfam" id="PF17676">
    <property type="entry name" value="Peptidase_S66C"/>
    <property type="match status" value="1"/>
</dbReference>
<dbReference type="AlphaFoldDB" id="A0A9W6PG45"/>
<dbReference type="Proteomes" id="UP001165143">
    <property type="component" value="Unassembled WGS sequence"/>
</dbReference>
<feature type="active site" description="Nucleophile" evidence="6">
    <location>
        <position position="120"/>
    </location>
</feature>
<evidence type="ECO:0000256" key="5">
    <source>
        <dbReference type="ARBA" id="ARBA00022825"/>
    </source>
</evidence>
<feature type="domain" description="LD-carboxypeptidase C-terminal" evidence="9">
    <location>
        <begin position="183"/>
        <end position="294"/>
    </location>
</feature>
<reference evidence="10" key="1">
    <citation type="submission" date="2023-02" db="EMBL/GenBank/DDBJ databases">
        <title>Kitasatospora phosalacinea NBRC 14362.</title>
        <authorList>
            <person name="Ichikawa N."/>
            <person name="Sato H."/>
            <person name="Tonouchi N."/>
        </authorList>
    </citation>
    <scope>NUCLEOTIDE SEQUENCE</scope>
    <source>
        <strain evidence="10">NBRC 14362</strain>
    </source>
</reference>
<feature type="active site" description="Charge relay system" evidence="6">
    <location>
        <position position="279"/>
    </location>
</feature>
<dbReference type="SUPFAM" id="SSF52317">
    <property type="entry name" value="Class I glutamine amidotransferase-like"/>
    <property type="match status" value="1"/>
</dbReference>
<evidence type="ECO:0000256" key="6">
    <source>
        <dbReference type="PIRSR" id="PIRSR028757-1"/>
    </source>
</evidence>
<dbReference type="PANTHER" id="PTHR30237:SF2">
    <property type="entry name" value="MUREIN TETRAPEPTIDE CARBOXYPEPTIDASE"/>
    <property type="match status" value="1"/>
</dbReference>
<proteinExistence type="inferred from homology"/>
<dbReference type="Gene3D" id="3.40.50.10740">
    <property type="entry name" value="Class I glutamine amidotransferase-like"/>
    <property type="match status" value="1"/>
</dbReference>
<keyword evidence="4" id="KW-0378">Hydrolase</keyword>
<accession>A0A9W6PG45</accession>
<evidence type="ECO:0000313" key="10">
    <source>
        <dbReference type="EMBL" id="GLW54430.1"/>
    </source>
</evidence>
<evidence type="ECO:0000256" key="3">
    <source>
        <dbReference type="ARBA" id="ARBA00022670"/>
    </source>
</evidence>
<dbReference type="GO" id="GO:0008236">
    <property type="term" value="F:serine-type peptidase activity"/>
    <property type="evidence" value="ECO:0007669"/>
    <property type="project" value="UniProtKB-KW"/>
</dbReference>
<dbReference type="InterPro" id="IPR040449">
    <property type="entry name" value="Peptidase_S66_N"/>
</dbReference>
<keyword evidence="3" id="KW-0645">Protease</keyword>
<dbReference type="Pfam" id="PF02016">
    <property type="entry name" value="Peptidase_S66"/>
    <property type="match status" value="1"/>
</dbReference>
<name>A0A9W6PG45_9ACTN</name>
<feature type="region of interest" description="Disordered" evidence="7">
    <location>
        <begin position="308"/>
        <end position="335"/>
    </location>
</feature>
<evidence type="ECO:0000256" key="7">
    <source>
        <dbReference type="SAM" id="MobiDB-lite"/>
    </source>
</evidence>
<dbReference type="RefSeq" id="WP_063737697.1">
    <property type="nucleotide sequence ID" value="NZ_BSRX01000012.1"/>
</dbReference>
<dbReference type="InterPro" id="IPR040921">
    <property type="entry name" value="Peptidase_S66C"/>
</dbReference>
<dbReference type="InterPro" id="IPR027478">
    <property type="entry name" value="LdcA_N"/>
</dbReference>
<evidence type="ECO:0000256" key="2">
    <source>
        <dbReference type="ARBA" id="ARBA00022645"/>
    </source>
</evidence>
<dbReference type="InterPro" id="IPR003507">
    <property type="entry name" value="S66_fam"/>
</dbReference>
<sequence length="335" mass="34166">MSALRAGAPPLRPPALRPGDAVAVVSPAGPVEPGRLAHGVEVLESWGLRVSVMPHAAASHLGHLAGRDADRAADLQAAWTDPRIAAVLCARGGYGCQRTADLLDWRALAAAAPKPLVGFSDVTELHRLFAARLGVATLHGPMVATGAFAEPRSAAHLHQVLFAPETVRELPLHGAAPVVGRAEGVLAGGNASLLASSLGGPGPVVPDGCLLLLEEVGEEPYRLDRILTQLRRAGVFAAVAGIVLGDFTDCGPPAAVAGVLHDRLAGLGVPVAAGLPAGHGRVQLTVPLGVRAELTAVGRPGASTLVLAEPPLSPRAAAEHDSTDHDRKDPRTCAS</sequence>
<evidence type="ECO:0000256" key="1">
    <source>
        <dbReference type="ARBA" id="ARBA00010233"/>
    </source>
</evidence>
<feature type="active site" description="Charge relay system" evidence="6">
    <location>
        <position position="214"/>
    </location>
</feature>
<dbReference type="PANTHER" id="PTHR30237">
    <property type="entry name" value="MURAMOYLTETRAPEPTIDE CARBOXYPEPTIDASE"/>
    <property type="match status" value="1"/>
</dbReference>
<feature type="domain" description="LD-carboxypeptidase N-terminal" evidence="8">
    <location>
        <begin position="22"/>
        <end position="140"/>
    </location>
</feature>
<dbReference type="GO" id="GO:0004180">
    <property type="term" value="F:carboxypeptidase activity"/>
    <property type="evidence" value="ECO:0007669"/>
    <property type="project" value="UniProtKB-KW"/>
</dbReference>
<evidence type="ECO:0000313" key="11">
    <source>
        <dbReference type="Proteomes" id="UP001165143"/>
    </source>
</evidence>
<dbReference type="GO" id="GO:0006508">
    <property type="term" value="P:proteolysis"/>
    <property type="evidence" value="ECO:0007669"/>
    <property type="project" value="UniProtKB-KW"/>
</dbReference>
<dbReference type="PIRSF" id="PIRSF028757">
    <property type="entry name" value="LD-carboxypeptidase"/>
    <property type="match status" value="1"/>
</dbReference>
<dbReference type="InterPro" id="IPR029062">
    <property type="entry name" value="Class_I_gatase-like"/>
</dbReference>
<keyword evidence="2 10" id="KW-0121">Carboxypeptidase</keyword>
<evidence type="ECO:0000256" key="4">
    <source>
        <dbReference type="ARBA" id="ARBA00022801"/>
    </source>
</evidence>
<comment type="similarity">
    <text evidence="1">Belongs to the peptidase S66 family.</text>
</comment>
<gene>
    <name evidence="10" type="ORF">Kpho01_24410</name>
</gene>
<dbReference type="InterPro" id="IPR027461">
    <property type="entry name" value="Carboxypeptidase_A_C_sf"/>
</dbReference>
<evidence type="ECO:0000259" key="8">
    <source>
        <dbReference type="Pfam" id="PF02016"/>
    </source>
</evidence>